<proteinExistence type="predicted"/>
<gene>
    <name evidence="2" type="ordered locus">TUZN_1849</name>
</gene>
<dbReference type="GeneID" id="10361362"/>
<keyword evidence="3" id="KW-1185">Reference proteome</keyword>
<reference evidence="2 3" key="1">
    <citation type="journal article" date="2011" name="J. Bacteriol.">
        <title>Complete genome sequence of the thermoacidophilic crenarchaeon Thermoproteus uzoniensis 768-20.</title>
        <authorList>
            <person name="Mardanov A.V."/>
            <person name="Gumerov V.M."/>
            <person name="Beletsky A.V."/>
            <person name="Prokofeva M.I."/>
            <person name="Bonch-Osmolovskaya E.A."/>
            <person name="Ravin N.V."/>
            <person name="Skryabin K.G."/>
        </authorList>
    </citation>
    <scope>NUCLEOTIDE SEQUENCE [LARGE SCALE GENOMIC DNA]</scope>
    <source>
        <strain evidence="2 3">768-20</strain>
    </source>
</reference>
<dbReference type="eggNOG" id="arCOG10337">
    <property type="taxonomic scope" value="Archaea"/>
</dbReference>
<dbReference type="AlphaFoldDB" id="F2L3Z7"/>
<dbReference type="STRING" id="999630.TUZN_1849"/>
<keyword evidence="1" id="KW-0175">Coiled coil</keyword>
<dbReference type="RefSeq" id="WP_013680644.1">
    <property type="nucleotide sequence ID" value="NC_015315.1"/>
</dbReference>
<dbReference type="Proteomes" id="UP000008138">
    <property type="component" value="Chromosome"/>
</dbReference>
<sequence length="64" mass="7534">MAEELQEAAKSIVTGLRQAEELIRQGKKEEAKKLYRELKKQALEKRLYKGFAGLFRKVERLIRD</sequence>
<name>F2L3Z7_THEU7</name>
<organism evidence="2 3">
    <name type="scientific">Thermoproteus uzoniensis (strain 768-20)</name>
    <dbReference type="NCBI Taxonomy" id="999630"/>
    <lineage>
        <taxon>Archaea</taxon>
        <taxon>Thermoproteota</taxon>
        <taxon>Thermoprotei</taxon>
        <taxon>Thermoproteales</taxon>
        <taxon>Thermoproteaceae</taxon>
        <taxon>Thermoproteus</taxon>
    </lineage>
</organism>
<dbReference type="KEGG" id="tuz:TUZN_1849"/>
<dbReference type="HOGENOM" id="CLU_2857312_0_0_2"/>
<accession>F2L3Z7</accession>
<evidence type="ECO:0000313" key="3">
    <source>
        <dbReference type="Proteomes" id="UP000008138"/>
    </source>
</evidence>
<evidence type="ECO:0000256" key="1">
    <source>
        <dbReference type="SAM" id="Coils"/>
    </source>
</evidence>
<evidence type="ECO:0000313" key="2">
    <source>
        <dbReference type="EMBL" id="AEA13309.1"/>
    </source>
</evidence>
<dbReference type="EMBL" id="CP002590">
    <property type="protein sequence ID" value="AEA13309.1"/>
    <property type="molecule type" value="Genomic_DNA"/>
</dbReference>
<protein>
    <recommendedName>
        <fullName evidence="4">PaREP1 domain containing protein</fullName>
    </recommendedName>
</protein>
<evidence type="ECO:0008006" key="4">
    <source>
        <dbReference type="Google" id="ProtNLM"/>
    </source>
</evidence>
<dbReference type="OrthoDB" id="27145at2157"/>
<feature type="coiled-coil region" evidence="1">
    <location>
        <begin position="2"/>
        <end position="44"/>
    </location>
</feature>
<reference key="2">
    <citation type="submission" date="2011-03" db="EMBL/GenBank/DDBJ databases">
        <title>Complete genome sequence of the thermoacidophilic crenarchaeon Thermoproteus uzoniensis 768-20.</title>
        <authorList>
            <person name="Mardanov A.V."/>
            <person name="Gumerov V.M."/>
            <person name="Beletsky A.V."/>
            <person name="Prokofeva M.I."/>
            <person name="Bonch-Osmolovskaya E.A."/>
            <person name="Ravin N.V."/>
            <person name="Skryabin K.G."/>
        </authorList>
    </citation>
    <scope>NUCLEOTIDE SEQUENCE</scope>
    <source>
        <strain>768-20</strain>
    </source>
</reference>